<dbReference type="OrthoDB" id="3249793at2"/>
<dbReference type="STRING" id="860235.AOZ06_25850"/>
<gene>
    <name evidence="3" type="ORF">AOZ06_25850</name>
</gene>
<dbReference type="SUPFAM" id="SSF53474">
    <property type="entry name" value="alpha/beta-Hydrolases"/>
    <property type="match status" value="1"/>
</dbReference>
<name>A0A0N9HWS7_9PSEU</name>
<evidence type="ECO:0000259" key="2">
    <source>
        <dbReference type="Pfam" id="PF12697"/>
    </source>
</evidence>
<dbReference type="GO" id="GO:0016020">
    <property type="term" value="C:membrane"/>
    <property type="evidence" value="ECO:0007669"/>
    <property type="project" value="TreeGrafter"/>
</dbReference>
<proteinExistence type="predicted"/>
<protein>
    <recommendedName>
        <fullName evidence="2">AB hydrolase-1 domain-containing protein</fullName>
    </recommendedName>
</protein>
<keyword evidence="4" id="KW-1185">Reference proteome</keyword>
<dbReference type="InterPro" id="IPR029058">
    <property type="entry name" value="AB_hydrolase_fold"/>
</dbReference>
<dbReference type="KEGG" id="kphy:AOZ06_25850"/>
<dbReference type="Gene3D" id="3.40.50.1820">
    <property type="entry name" value="alpha/beta hydrolase"/>
    <property type="match status" value="1"/>
</dbReference>
<sequence>MSQRAVEVEGGVIAVEERHGGDSVPVLFLHGVNSAGSVWSDVLTVLEPHRPVAAVDLRGHAGSTREGPFGRSRQVTDLTAVLDALGWSSAHLVGSTFCGGLALALAAEAGQRARSVTVLGTELEPAPALLDQVLPTVRRLGPEKFFTTTGPEWTFGPAPDPRWVAEADRIAADNTTDVHTELMRVAFTEDFRYTPDKLRCPVLGARGTHDRTCPAEAAAGTAAAFGTEVRQIAGAGHLPMVERPEDVVELVERFIGGVS</sequence>
<dbReference type="RefSeq" id="WP_054291768.1">
    <property type="nucleotide sequence ID" value="NZ_CP012752.1"/>
</dbReference>
<dbReference type="Pfam" id="PF12697">
    <property type="entry name" value="Abhydrolase_6"/>
    <property type="match status" value="1"/>
</dbReference>
<accession>A0A0N9HWS7</accession>
<reference evidence="3 4" key="1">
    <citation type="submission" date="2015-07" db="EMBL/GenBank/DDBJ databases">
        <title>Genome sequencing of Kibdelosporangium phytohabitans.</title>
        <authorList>
            <person name="Qin S."/>
            <person name="Xing K."/>
        </authorList>
    </citation>
    <scope>NUCLEOTIDE SEQUENCE [LARGE SCALE GENOMIC DNA]</scope>
    <source>
        <strain evidence="3 4">KLBMP1111</strain>
    </source>
</reference>
<dbReference type="PANTHER" id="PTHR43798">
    <property type="entry name" value="MONOACYLGLYCEROL LIPASE"/>
    <property type="match status" value="1"/>
</dbReference>
<dbReference type="InterPro" id="IPR050266">
    <property type="entry name" value="AB_hydrolase_sf"/>
</dbReference>
<dbReference type="PANTHER" id="PTHR43798:SF31">
    <property type="entry name" value="AB HYDROLASE SUPERFAMILY PROTEIN YCLE"/>
    <property type="match status" value="1"/>
</dbReference>
<evidence type="ECO:0000313" key="4">
    <source>
        <dbReference type="Proteomes" id="UP000063699"/>
    </source>
</evidence>
<dbReference type="Proteomes" id="UP000063699">
    <property type="component" value="Chromosome"/>
</dbReference>
<keyword evidence="1" id="KW-0378">Hydrolase</keyword>
<dbReference type="InterPro" id="IPR000073">
    <property type="entry name" value="AB_hydrolase_1"/>
</dbReference>
<feature type="domain" description="AB hydrolase-1" evidence="2">
    <location>
        <begin position="26"/>
        <end position="249"/>
    </location>
</feature>
<evidence type="ECO:0000256" key="1">
    <source>
        <dbReference type="ARBA" id="ARBA00022801"/>
    </source>
</evidence>
<evidence type="ECO:0000313" key="3">
    <source>
        <dbReference type="EMBL" id="ALG09864.1"/>
    </source>
</evidence>
<dbReference type="AlphaFoldDB" id="A0A0N9HWS7"/>
<dbReference type="GO" id="GO:0016787">
    <property type="term" value="F:hydrolase activity"/>
    <property type="evidence" value="ECO:0007669"/>
    <property type="project" value="UniProtKB-KW"/>
</dbReference>
<dbReference type="EMBL" id="CP012752">
    <property type="protein sequence ID" value="ALG09864.1"/>
    <property type="molecule type" value="Genomic_DNA"/>
</dbReference>
<organism evidence="3 4">
    <name type="scientific">Kibdelosporangium phytohabitans</name>
    <dbReference type="NCBI Taxonomy" id="860235"/>
    <lineage>
        <taxon>Bacteria</taxon>
        <taxon>Bacillati</taxon>
        <taxon>Actinomycetota</taxon>
        <taxon>Actinomycetes</taxon>
        <taxon>Pseudonocardiales</taxon>
        <taxon>Pseudonocardiaceae</taxon>
        <taxon>Kibdelosporangium</taxon>
    </lineage>
</organism>